<accession>A0ACC0VJ57</accession>
<comment type="caution">
    <text evidence="1">The sequence shown here is derived from an EMBL/GenBank/DDBJ whole genome shotgun (WGS) entry which is preliminary data.</text>
</comment>
<reference evidence="1 2" key="1">
    <citation type="journal article" date="2022" name="bioRxiv">
        <title>The genome of the oomycete Peronosclerospora sorghi, a cosmopolitan pathogen of maize and sorghum, is inflated with dispersed pseudogenes.</title>
        <authorList>
            <person name="Fletcher K."/>
            <person name="Martin F."/>
            <person name="Isakeit T."/>
            <person name="Cavanaugh K."/>
            <person name="Magill C."/>
            <person name="Michelmore R."/>
        </authorList>
    </citation>
    <scope>NUCLEOTIDE SEQUENCE [LARGE SCALE GENOMIC DNA]</scope>
    <source>
        <strain evidence="1">P6</strain>
    </source>
</reference>
<gene>
    <name evidence="1" type="ORF">PsorP6_014319</name>
</gene>
<dbReference type="EMBL" id="CM047588">
    <property type="protein sequence ID" value="KAI9905763.1"/>
    <property type="molecule type" value="Genomic_DNA"/>
</dbReference>
<sequence length="179" mass="19403">MDRPQAWLGARESFAVTCGPLLCAIVGLEGAEATWDGLMPVVRVSATLRCQIRAGTRPRVSRDDLPQSSGDSIDTSPSAALLIDDVLNAAMTNYLVWRKHWVSKEGSDLEMRKRNALNAASCPRTVIQARAQSSSTGEILVAYGTWPLCILENAARIDHTIAVCHRNNKTMLSDAPSSP</sequence>
<keyword evidence="2" id="KW-1185">Reference proteome</keyword>
<evidence type="ECO:0000313" key="2">
    <source>
        <dbReference type="Proteomes" id="UP001163321"/>
    </source>
</evidence>
<organism evidence="1 2">
    <name type="scientific">Peronosclerospora sorghi</name>
    <dbReference type="NCBI Taxonomy" id="230839"/>
    <lineage>
        <taxon>Eukaryota</taxon>
        <taxon>Sar</taxon>
        <taxon>Stramenopiles</taxon>
        <taxon>Oomycota</taxon>
        <taxon>Peronosporomycetes</taxon>
        <taxon>Peronosporales</taxon>
        <taxon>Peronosporaceae</taxon>
        <taxon>Peronosclerospora</taxon>
    </lineage>
</organism>
<dbReference type="Proteomes" id="UP001163321">
    <property type="component" value="Chromosome 9"/>
</dbReference>
<name>A0ACC0VJ57_9STRA</name>
<evidence type="ECO:0000313" key="1">
    <source>
        <dbReference type="EMBL" id="KAI9905763.1"/>
    </source>
</evidence>
<protein>
    <submittedName>
        <fullName evidence="1">Uncharacterized protein</fullName>
    </submittedName>
</protein>
<proteinExistence type="predicted"/>